<evidence type="ECO:0000259" key="14">
    <source>
        <dbReference type="PROSITE" id="PS51217"/>
    </source>
</evidence>
<evidence type="ECO:0000256" key="4">
    <source>
        <dbReference type="ARBA" id="ARBA00022806"/>
    </source>
</evidence>
<evidence type="ECO:0000256" key="7">
    <source>
        <dbReference type="ARBA" id="ARBA00023235"/>
    </source>
</evidence>
<dbReference type="GO" id="GO:0000725">
    <property type="term" value="P:recombinational repair"/>
    <property type="evidence" value="ECO:0007669"/>
    <property type="project" value="TreeGrafter"/>
</dbReference>
<protein>
    <recommendedName>
        <fullName evidence="9">DNA 3'-5' helicase</fullName>
        <ecNumber evidence="9">5.6.2.4</ecNumber>
    </recommendedName>
    <alternativeName>
        <fullName evidence="10">DNA 3'-5' helicase II</fullName>
    </alternativeName>
</protein>
<evidence type="ECO:0000313" key="16">
    <source>
        <dbReference type="Proteomes" id="UP000011704"/>
    </source>
</evidence>
<dbReference type="RefSeq" id="WP_005007739.1">
    <property type="nucleotide sequence ID" value="NZ_HG422173.1"/>
</dbReference>
<evidence type="ECO:0000256" key="12">
    <source>
        <dbReference type="PROSITE-ProRule" id="PRU00560"/>
    </source>
</evidence>
<evidence type="ECO:0000313" key="15">
    <source>
        <dbReference type="EMBL" id="CCQ90356.1"/>
    </source>
</evidence>
<feature type="binding site" evidence="12">
    <location>
        <begin position="25"/>
        <end position="32"/>
    </location>
    <ligand>
        <name>ATP</name>
        <dbReference type="ChEBI" id="CHEBI:30616"/>
    </ligand>
</feature>
<comment type="similarity">
    <text evidence="1">Belongs to the helicase family. UvrD subfamily.</text>
</comment>
<dbReference type="Pfam" id="PF21196">
    <property type="entry name" value="PcrA_UvrD_tudor"/>
    <property type="match status" value="1"/>
</dbReference>
<dbReference type="STRING" id="1266370.NITGR_280072"/>
<keyword evidence="7" id="KW-0413">Isomerase</keyword>
<dbReference type="PROSITE" id="PS51217">
    <property type="entry name" value="UVRD_HELICASE_CTER"/>
    <property type="match status" value="1"/>
</dbReference>
<dbReference type="GO" id="GO:0033202">
    <property type="term" value="C:DNA helicase complex"/>
    <property type="evidence" value="ECO:0007669"/>
    <property type="project" value="TreeGrafter"/>
</dbReference>
<dbReference type="CDD" id="cd17932">
    <property type="entry name" value="DEXQc_UvrD"/>
    <property type="match status" value="1"/>
</dbReference>
<dbReference type="OrthoDB" id="9810135at2"/>
<dbReference type="PANTHER" id="PTHR11070">
    <property type="entry name" value="UVRD / RECB / PCRA DNA HELICASE FAMILY MEMBER"/>
    <property type="match status" value="1"/>
</dbReference>
<dbReference type="Pfam" id="PF00580">
    <property type="entry name" value="UvrD-helicase"/>
    <property type="match status" value="1"/>
</dbReference>
<dbReference type="GO" id="GO:0016887">
    <property type="term" value="F:ATP hydrolysis activity"/>
    <property type="evidence" value="ECO:0007669"/>
    <property type="project" value="RHEA"/>
</dbReference>
<evidence type="ECO:0000256" key="9">
    <source>
        <dbReference type="ARBA" id="ARBA00034808"/>
    </source>
</evidence>
<organism evidence="15 16">
    <name type="scientific">Nitrospina gracilis (strain 3/211)</name>
    <dbReference type="NCBI Taxonomy" id="1266370"/>
    <lineage>
        <taxon>Bacteria</taxon>
        <taxon>Pseudomonadati</taxon>
        <taxon>Nitrospinota/Tectimicrobiota group</taxon>
        <taxon>Nitrospinota</taxon>
        <taxon>Nitrospinia</taxon>
        <taxon>Nitrospinales</taxon>
        <taxon>Nitrospinaceae</taxon>
        <taxon>Nitrospina</taxon>
    </lineage>
</organism>
<evidence type="ECO:0000259" key="13">
    <source>
        <dbReference type="PROSITE" id="PS51198"/>
    </source>
</evidence>
<dbReference type="FunFam" id="1.10.486.10:FF:000003">
    <property type="entry name" value="ATP-dependent DNA helicase"/>
    <property type="match status" value="1"/>
</dbReference>
<dbReference type="PANTHER" id="PTHR11070:SF2">
    <property type="entry name" value="ATP-DEPENDENT DNA HELICASE SRS2"/>
    <property type="match status" value="1"/>
</dbReference>
<dbReference type="AlphaFoldDB" id="M1YYM0"/>
<accession>M1YYM0</accession>
<dbReference type="InterPro" id="IPR014016">
    <property type="entry name" value="UvrD-like_ATP-bd"/>
</dbReference>
<dbReference type="InterPro" id="IPR000212">
    <property type="entry name" value="DNA_helicase_UvrD/REP"/>
</dbReference>
<evidence type="ECO:0000256" key="10">
    <source>
        <dbReference type="ARBA" id="ARBA00034923"/>
    </source>
</evidence>
<keyword evidence="6" id="KW-0238">DNA-binding</keyword>
<keyword evidence="2 12" id="KW-0547">Nucleotide-binding</keyword>
<keyword evidence="3 12" id="KW-0378">Hydrolase</keyword>
<evidence type="ECO:0000256" key="6">
    <source>
        <dbReference type="ARBA" id="ARBA00023125"/>
    </source>
</evidence>
<sequence>MDTNELNPQQLQAVRHTEGPLMLVAGAGSGKTRAITFRILHMIRDKGIAPENILAITFTNKAAGEMRERVLGQMGEGGRAPWISTFHSLCLRLLRQHMEFSGYTKDFVIYDAQDQLSLVKKCMKAAQVNEEAFPPKTILNHISGFKNDYQLPEHIKLDALPYGHKLKAAHVYPHYQNALKENNALDFDDLLMMTVKLFKTNKELCDHYNDRFRYILVDEFQDTNLTQYHLIQLLSRAHHNVCVVGDDDQSIYRWRGANLENLLHFEKDFPGTTVIKLEENYRSTQTILNAAGAVVRQNAARREKNLWTRNESGEPILYYRAEDEIDEARAVCERIHQWVQDGASLNDIAILYRTNAQSRVLEDQLRHLGVTYQVIGGLKFYERKEIKDILSYLRVILNPNDSVSLKRIVNTPVRGIGKTSVDKIEAFCGEHHLNLLEGLRRAAEIVGAGPAKKIAQFVAMMDRFHQVAEDSSAVDLLKEVFEKTGYLTALQKENTQEAKSRLENLNELYSAVEQFVDIDRKGSLREFLDTTTLVADLDNLDDSRGVLALMTLHTCKGLEFDSVCIIGFENGLLPHASSLSSNDEYEEERRLCYVGFTRARKRLMVSNARRRRIYGSTFTYQPSDFINAIPREVMTMESSAPSMTASSSYSPSYASKSGGDEWSLPAGAPPPATDTGFAVGTKVLHPKFGSGVVVNREGSDGDMKVVVFFKGAGKKKLAVAHANLIVV</sequence>
<dbReference type="InterPro" id="IPR027417">
    <property type="entry name" value="P-loop_NTPase"/>
</dbReference>
<dbReference type="EMBL" id="CAQJ01000031">
    <property type="protein sequence ID" value="CCQ90356.1"/>
    <property type="molecule type" value="Genomic_DNA"/>
</dbReference>
<comment type="catalytic activity">
    <reaction evidence="11">
        <text>ATP + H2O = ADP + phosphate + H(+)</text>
        <dbReference type="Rhea" id="RHEA:13065"/>
        <dbReference type="ChEBI" id="CHEBI:15377"/>
        <dbReference type="ChEBI" id="CHEBI:15378"/>
        <dbReference type="ChEBI" id="CHEBI:30616"/>
        <dbReference type="ChEBI" id="CHEBI:43474"/>
        <dbReference type="ChEBI" id="CHEBI:456216"/>
        <dbReference type="EC" id="5.6.2.4"/>
    </reaction>
</comment>
<dbReference type="EC" id="5.6.2.4" evidence="9"/>
<dbReference type="Gene3D" id="1.10.10.160">
    <property type="match status" value="1"/>
</dbReference>
<dbReference type="HOGENOM" id="CLU_004585_5_2_0"/>
<name>M1YYM0_NITG3</name>
<dbReference type="GO" id="GO:0005829">
    <property type="term" value="C:cytosol"/>
    <property type="evidence" value="ECO:0007669"/>
    <property type="project" value="TreeGrafter"/>
</dbReference>
<dbReference type="Proteomes" id="UP000011704">
    <property type="component" value="Unassembled WGS sequence"/>
</dbReference>
<dbReference type="Gene3D" id="1.10.486.10">
    <property type="entry name" value="PCRA, domain 4"/>
    <property type="match status" value="1"/>
</dbReference>
<dbReference type="GO" id="GO:0005524">
    <property type="term" value="F:ATP binding"/>
    <property type="evidence" value="ECO:0007669"/>
    <property type="project" value="UniProtKB-UniRule"/>
</dbReference>
<feature type="domain" description="UvrD-like helicase ATP-binding" evidence="13">
    <location>
        <begin position="4"/>
        <end position="284"/>
    </location>
</feature>
<comment type="caution">
    <text evidence="15">The sequence shown here is derived from an EMBL/GenBank/DDBJ whole genome shotgun (WGS) entry which is preliminary data.</text>
</comment>
<gene>
    <name evidence="15" type="primary">pcrA</name>
    <name evidence="15" type="ORF">NITGR_280072</name>
</gene>
<dbReference type="PROSITE" id="PS51198">
    <property type="entry name" value="UVRD_HELICASE_ATP_BIND"/>
    <property type="match status" value="1"/>
</dbReference>
<evidence type="ECO:0000256" key="11">
    <source>
        <dbReference type="ARBA" id="ARBA00048988"/>
    </source>
</evidence>
<evidence type="ECO:0000256" key="3">
    <source>
        <dbReference type="ARBA" id="ARBA00022801"/>
    </source>
</evidence>
<keyword evidence="16" id="KW-1185">Reference proteome</keyword>
<dbReference type="FunCoup" id="M1YYM0">
    <property type="interactions" value="389"/>
</dbReference>
<proteinExistence type="inferred from homology"/>
<keyword evidence="4 12" id="KW-0347">Helicase</keyword>
<dbReference type="GO" id="GO:0003677">
    <property type="term" value="F:DNA binding"/>
    <property type="evidence" value="ECO:0007669"/>
    <property type="project" value="UniProtKB-KW"/>
</dbReference>
<dbReference type="InParanoid" id="M1YYM0"/>
<evidence type="ECO:0000256" key="5">
    <source>
        <dbReference type="ARBA" id="ARBA00022840"/>
    </source>
</evidence>
<dbReference type="InterPro" id="IPR014017">
    <property type="entry name" value="DNA_helicase_UvrD-like_C"/>
</dbReference>
<dbReference type="SUPFAM" id="SSF52540">
    <property type="entry name" value="P-loop containing nucleoside triphosphate hydrolases"/>
    <property type="match status" value="1"/>
</dbReference>
<dbReference type="InterPro" id="IPR013986">
    <property type="entry name" value="DExx_box_DNA_helicase_dom_sf"/>
</dbReference>
<dbReference type="GO" id="GO:0043138">
    <property type="term" value="F:3'-5' DNA helicase activity"/>
    <property type="evidence" value="ECO:0007669"/>
    <property type="project" value="UniProtKB-EC"/>
</dbReference>
<keyword evidence="5 12" id="KW-0067">ATP-binding</keyword>
<dbReference type="Pfam" id="PF13361">
    <property type="entry name" value="UvrD_C"/>
    <property type="match status" value="1"/>
</dbReference>
<evidence type="ECO:0000256" key="8">
    <source>
        <dbReference type="ARBA" id="ARBA00034617"/>
    </source>
</evidence>
<evidence type="ECO:0000256" key="1">
    <source>
        <dbReference type="ARBA" id="ARBA00009922"/>
    </source>
</evidence>
<feature type="domain" description="UvrD-like helicase C-terminal" evidence="14">
    <location>
        <begin position="285"/>
        <end position="557"/>
    </location>
</feature>
<dbReference type="Gene3D" id="3.40.50.300">
    <property type="entry name" value="P-loop containing nucleotide triphosphate hydrolases"/>
    <property type="match status" value="2"/>
</dbReference>
<evidence type="ECO:0000256" key="2">
    <source>
        <dbReference type="ARBA" id="ARBA00022741"/>
    </source>
</evidence>
<comment type="catalytic activity">
    <reaction evidence="8">
        <text>Couples ATP hydrolysis with the unwinding of duplex DNA by translocating in the 3'-5' direction.</text>
        <dbReference type="EC" id="5.6.2.4"/>
    </reaction>
</comment>
<reference evidence="15 16" key="1">
    <citation type="journal article" date="2013" name="Front. Microbiol.">
        <title>The genome of Nitrospina gracilis illuminates the metabolism and evolution of the major marine nitrite oxidizer.</title>
        <authorList>
            <person name="Luecker S."/>
            <person name="Nowka B."/>
            <person name="Rattei T."/>
            <person name="Spieck E."/>
            <person name="and Daims H."/>
        </authorList>
    </citation>
    <scope>NUCLEOTIDE SEQUENCE [LARGE SCALE GENOMIC DNA]</scope>
    <source>
        <strain evidence="15 16">3/211</strain>
    </source>
</reference>